<keyword evidence="1 9" id="KW-0547">Nucleotide-binding</keyword>
<evidence type="ECO:0000256" key="3">
    <source>
        <dbReference type="ARBA" id="ARBA00022806"/>
    </source>
</evidence>
<reference evidence="12" key="1">
    <citation type="journal article" date="2014" name="Genome Biol. Evol.">
        <title>Pangenome evidence for extensive interdomain horizontal transfer affecting lineage core and shell genes in uncultured planktonic thaumarchaeota and euryarchaeota.</title>
        <authorList>
            <person name="Deschamps P."/>
            <person name="Zivanovic Y."/>
            <person name="Moreira D."/>
            <person name="Rodriguez-Valera F."/>
            <person name="Lopez-Garcia P."/>
        </authorList>
    </citation>
    <scope>NUCLEOTIDE SEQUENCE</scope>
</reference>
<evidence type="ECO:0000256" key="10">
    <source>
        <dbReference type="SAM" id="Coils"/>
    </source>
</evidence>
<evidence type="ECO:0000256" key="1">
    <source>
        <dbReference type="ARBA" id="ARBA00022741"/>
    </source>
</evidence>
<dbReference type="GO" id="GO:0016787">
    <property type="term" value="F:hydrolase activity"/>
    <property type="evidence" value="ECO:0007669"/>
    <property type="project" value="UniProtKB-UniRule"/>
</dbReference>
<dbReference type="GO" id="GO:0043138">
    <property type="term" value="F:3'-5' DNA helicase activity"/>
    <property type="evidence" value="ECO:0007669"/>
    <property type="project" value="UniProtKB-EC"/>
</dbReference>
<protein>
    <recommendedName>
        <fullName evidence="7">DNA 3'-5' helicase</fullName>
        <ecNumber evidence="7">5.6.2.4</ecNumber>
    </recommendedName>
</protein>
<evidence type="ECO:0000256" key="9">
    <source>
        <dbReference type="PROSITE-ProRule" id="PRU00560"/>
    </source>
</evidence>
<dbReference type="EC" id="5.6.2.4" evidence="7"/>
<keyword evidence="10" id="KW-0175">Coiled coil</keyword>
<sequence length="1599" mass="183807">MAIRDDGRHPFRGLKVIVTPRVRKWFENTNPELRKRAFGLIKRMRDSMEGSLDGIPKIGRVKSLKGVEVPIYEARVTADIRLLYNVQKKKKGNPVLMLLDLSDHDYLSRTAGRSADHLVHASRLDGLRWDDEEIVLDQFPLESPRIHNSSDEIIGNNIWDKLDDGKKRDYRLLEGKELDNELKNWINGRDRVIGPEDLWTKEYTEDAFKGATIYTIAYPTASKEELEAHQLEMIKNGKLHPHLSLDDSQMDLVSEDSQVFILEGVAGTGKTTILERRFIRYIEEGQGAFATSVFLTHSKALAESVKTRIKQYFSERESAEIDGCIMDLESWCKEIILKGRRISEINEKEKDIEEKRVVLDSLKEKERELYLIEQLSRWTNKHQSASNDVEKVQTEIEEEERGLEELVKKDSTVDIQITDFSPEKKLGYSQFTQLITEIGGTKIDSGILWEEYRGVILGAGVDDLNENDYVGLSRDRVWSRNKKLRREAYQEISKITKRIERRNGDVWTDQHIAKYVSRYSEENDGELDAIFVDEIQDLTELQVSALLNNLKKNGHGKFEVAGDTSQSVHPSAFRWEDLRRAISEILEIKMPKHHKMNTNYRATPYLIKSANLFLEEHDKILGINSDELQRPAAKDNGIHPCVIRLNESEIISALAELGLPNAFCPLVVREDSEVSRFRKILGTDGNDNVHILSVRGSKGLEYENVILWDIFSGSSRLLDNYHHHIRGKEHSKKKEGLAIELRHVFVGITRARYRLAMVSPQTDSEHVIESAADWLQTKDDLFTVEELSFLNEFTKKDATQEDYLTKAEEFESSGRWEMAADAYRSAGKDLDMHRCRGKYLQEDLQFEEAASAFQKASNEAGATSNQEYMVLEAECLDLAIGLDSTNMELLEHRARISTILGDDDARSRTLASICESRAAITQGEARNRHWQLAAMHWRGIGEIEKAVKIHVRLGEHSKAAIDSLKLNEPLKSKFFSKAIEQILKNKDRQDLIFDMYNGGKSWREQVAKALGLKVNKIPIIEKDTDQAIKYAEGDQKLELELSRARDSGNWRNEAGTLLKMKRTDEAVDLYIEKAEYVSALYATLRNYDDSMKGYLQELVPEIIDIPGGRDVIKNSIKKQENIVALVNAFPIKLWMDLADEAQAVGKSDYFWQVLWLRDVSGLRRIRNKEIFHPIEDRTGRSGVNPKLMDGIDSIIDTQLFLGNLERVSEVCNFGLNYIQYISEWSDGKYSKEISKSSNLLKTIWYITKATELCGEDLGSMKKINEKWLIEFFKAMIQNERWDYVMHYWRMSSSKKAFRKFTHVNKLISAHIRLNIVPPNIETIGLTNEDFIACNYEMGQLITRIGNGDYPRVRAHRSKELTGVLDHHIGENNVELILHKGPGDIANLERGIPSSKIKPPPQELTEEIAGWIRPVEVPLRVEGESWLDKISGAEIKDHIELKSEIEVEIIEDLPEEGPEEEPVELDLAIPEFEDVSGSKYNLNLQTATDAIISEKDPVLEIKNFIYSEVSEEEEFEILEFIELRDEWDESIDQQWASSGQFIVELLACKQALIDITKEKDKFEKYKYSLKTLDEQNRRTRDNYRDISLHKFIVSNRWMSN</sequence>
<feature type="binding site" evidence="9">
    <location>
        <begin position="264"/>
        <end position="271"/>
    </location>
    <ligand>
        <name>ATP</name>
        <dbReference type="ChEBI" id="CHEBI:30616"/>
    </ligand>
</feature>
<keyword evidence="5" id="KW-0413">Isomerase</keyword>
<feature type="coiled-coil region" evidence="10">
    <location>
        <begin position="345"/>
        <end position="409"/>
    </location>
</feature>
<evidence type="ECO:0000256" key="2">
    <source>
        <dbReference type="ARBA" id="ARBA00022801"/>
    </source>
</evidence>
<dbReference type="SUPFAM" id="SSF52540">
    <property type="entry name" value="P-loop containing nucleoside triphosphate hydrolases"/>
    <property type="match status" value="1"/>
</dbReference>
<comment type="catalytic activity">
    <reaction evidence="8">
        <text>ATP + H2O = ADP + phosphate + H(+)</text>
        <dbReference type="Rhea" id="RHEA:13065"/>
        <dbReference type="ChEBI" id="CHEBI:15377"/>
        <dbReference type="ChEBI" id="CHEBI:15378"/>
        <dbReference type="ChEBI" id="CHEBI:30616"/>
        <dbReference type="ChEBI" id="CHEBI:43474"/>
        <dbReference type="ChEBI" id="CHEBI:456216"/>
        <dbReference type="EC" id="5.6.2.4"/>
    </reaction>
</comment>
<comment type="catalytic activity">
    <reaction evidence="6">
        <text>Couples ATP hydrolysis with the unwinding of duplex DNA by translocating in the 3'-5' direction.</text>
        <dbReference type="EC" id="5.6.2.4"/>
    </reaction>
</comment>
<dbReference type="PANTHER" id="PTHR11070">
    <property type="entry name" value="UVRD / RECB / PCRA DNA HELICASE FAMILY MEMBER"/>
    <property type="match status" value="1"/>
</dbReference>
<dbReference type="InterPro" id="IPR014017">
    <property type="entry name" value="DNA_helicase_UvrD-like_C"/>
</dbReference>
<dbReference type="InterPro" id="IPR027417">
    <property type="entry name" value="P-loop_NTPase"/>
</dbReference>
<evidence type="ECO:0000256" key="7">
    <source>
        <dbReference type="ARBA" id="ARBA00034808"/>
    </source>
</evidence>
<feature type="domain" description="UvrD-like helicase ATP-binding" evidence="11">
    <location>
        <begin position="243"/>
        <end position="603"/>
    </location>
</feature>
<dbReference type="PANTHER" id="PTHR11070:SF2">
    <property type="entry name" value="ATP-DEPENDENT DNA HELICASE SRS2"/>
    <property type="match status" value="1"/>
</dbReference>
<dbReference type="Pfam" id="PF00580">
    <property type="entry name" value="UvrD-helicase"/>
    <property type="match status" value="1"/>
</dbReference>
<name>A0A075IEJ2_9EURY</name>
<dbReference type="GO" id="GO:0003677">
    <property type="term" value="F:DNA binding"/>
    <property type="evidence" value="ECO:0007669"/>
    <property type="project" value="InterPro"/>
</dbReference>
<dbReference type="Pfam" id="PF13361">
    <property type="entry name" value="UvrD_C"/>
    <property type="match status" value="1"/>
</dbReference>
<proteinExistence type="predicted"/>
<dbReference type="GO" id="GO:0000725">
    <property type="term" value="P:recombinational repair"/>
    <property type="evidence" value="ECO:0007669"/>
    <property type="project" value="TreeGrafter"/>
</dbReference>
<dbReference type="InterPro" id="IPR014016">
    <property type="entry name" value="UvrD-like_ATP-bd"/>
</dbReference>
<dbReference type="Gene3D" id="3.40.50.300">
    <property type="entry name" value="P-loop containing nucleotide triphosphate hydrolases"/>
    <property type="match status" value="3"/>
</dbReference>
<keyword evidence="3 9" id="KW-0347">Helicase</keyword>
<dbReference type="PROSITE" id="PS51198">
    <property type="entry name" value="UVRD_HELICASE_ATP_BIND"/>
    <property type="match status" value="1"/>
</dbReference>
<dbReference type="InterPro" id="IPR000212">
    <property type="entry name" value="DNA_helicase_UvrD/REP"/>
</dbReference>
<accession>A0A075IEJ2</accession>
<evidence type="ECO:0000256" key="5">
    <source>
        <dbReference type="ARBA" id="ARBA00023235"/>
    </source>
</evidence>
<keyword evidence="2 9" id="KW-0378">Hydrolase</keyword>
<evidence type="ECO:0000259" key="11">
    <source>
        <dbReference type="PROSITE" id="PS51198"/>
    </source>
</evidence>
<dbReference type="EMBL" id="KF901264">
    <property type="protein sequence ID" value="AIF24578.1"/>
    <property type="molecule type" value="Genomic_DNA"/>
</dbReference>
<evidence type="ECO:0000256" key="4">
    <source>
        <dbReference type="ARBA" id="ARBA00022840"/>
    </source>
</evidence>
<evidence type="ECO:0000313" key="12">
    <source>
        <dbReference type="EMBL" id="AIF24578.1"/>
    </source>
</evidence>
<evidence type="ECO:0000256" key="8">
    <source>
        <dbReference type="ARBA" id="ARBA00048988"/>
    </source>
</evidence>
<keyword evidence="4 9" id="KW-0067">ATP-binding</keyword>
<organism evidence="12">
    <name type="scientific">uncultured marine group II/III euryarchaeote SAT1000_33_E05</name>
    <dbReference type="NCBI Taxonomy" id="1456575"/>
    <lineage>
        <taxon>Archaea</taxon>
        <taxon>Methanobacteriati</taxon>
        <taxon>Methanobacteriota</taxon>
        <taxon>environmental samples</taxon>
    </lineage>
</organism>
<evidence type="ECO:0000256" key="6">
    <source>
        <dbReference type="ARBA" id="ARBA00034617"/>
    </source>
</evidence>
<dbReference type="GO" id="GO:0005524">
    <property type="term" value="F:ATP binding"/>
    <property type="evidence" value="ECO:0007669"/>
    <property type="project" value="UniProtKB-UniRule"/>
</dbReference>